<sequence>MYSNNHRFVPCLHCNPHSYIRMVQHLIERCLLLRMNMEQCVKALAEHASIRPGITLTVLKELQKENRDFFQAYFLAISPRPFIMTGRHIQRTSRLTRKKQYWK</sequence>
<accession>A0AAV5KEA5</accession>
<gene>
    <name evidence="1" type="ORF">SLEP1_g32729</name>
</gene>
<name>A0AAV5KEA5_9ROSI</name>
<proteinExistence type="predicted"/>
<dbReference type="InterPro" id="IPR006476">
    <property type="entry name" value="CHP01589_pln"/>
</dbReference>
<protein>
    <submittedName>
        <fullName evidence="1">Uncharacterized protein</fullName>
    </submittedName>
</protein>
<dbReference type="NCBIfam" id="TIGR01589">
    <property type="entry name" value="A_thal_3526"/>
    <property type="match status" value="1"/>
</dbReference>
<reference evidence="1 2" key="1">
    <citation type="journal article" date="2021" name="Commun. Biol.">
        <title>The genome of Shorea leprosula (Dipterocarpaceae) highlights the ecological relevance of drought in aseasonal tropical rainforests.</title>
        <authorList>
            <person name="Ng K.K.S."/>
            <person name="Kobayashi M.J."/>
            <person name="Fawcett J.A."/>
            <person name="Hatakeyama M."/>
            <person name="Paape T."/>
            <person name="Ng C.H."/>
            <person name="Ang C.C."/>
            <person name="Tnah L.H."/>
            <person name="Lee C.T."/>
            <person name="Nishiyama T."/>
            <person name="Sese J."/>
            <person name="O'Brien M.J."/>
            <person name="Copetti D."/>
            <person name="Mohd Noor M.I."/>
            <person name="Ong R.C."/>
            <person name="Putra M."/>
            <person name="Sireger I.Z."/>
            <person name="Indrioko S."/>
            <person name="Kosugi Y."/>
            <person name="Izuno A."/>
            <person name="Isagi Y."/>
            <person name="Lee S.L."/>
            <person name="Shimizu K.K."/>
        </authorList>
    </citation>
    <scope>NUCLEOTIDE SEQUENCE [LARGE SCALE GENOMIC DNA]</scope>
    <source>
        <strain evidence="1">214</strain>
    </source>
</reference>
<comment type="caution">
    <text evidence="1">The sequence shown here is derived from an EMBL/GenBank/DDBJ whole genome shotgun (WGS) entry which is preliminary data.</text>
</comment>
<dbReference type="EMBL" id="BPVZ01000061">
    <property type="protein sequence ID" value="GKV22923.1"/>
    <property type="molecule type" value="Genomic_DNA"/>
</dbReference>
<keyword evidence="2" id="KW-1185">Reference proteome</keyword>
<dbReference type="PANTHER" id="PTHR31871">
    <property type="entry name" value="OS02G0137100 PROTEIN"/>
    <property type="match status" value="1"/>
</dbReference>
<evidence type="ECO:0000313" key="2">
    <source>
        <dbReference type="Proteomes" id="UP001054252"/>
    </source>
</evidence>
<evidence type="ECO:0000313" key="1">
    <source>
        <dbReference type="EMBL" id="GKV22923.1"/>
    </source>
</evidence>
<organism evidence="1 2">
    <name type="scientific">Rubroshorea leprosula</name>
    <dbReference type="NCBI Taxonomy" id="152421"/>
    <lineage>
        <taxon>Eukaryota</taxon>
        <taxon>Viridiplantae</taxon>
        <taxon>Streptophyta</taxon>
        <taxon>Embryophyta</taxon>
        <taxon>Tracheophyta</taxon>
        <taxon>Spermatophyta</taxon>
        <taxon>Magnoliopsida</taxon>
        <taxon>eudicotyledons</taxon>
        <taxon>Gunneridae</taxon>
        <taxon>Pentapetalae</taxon>
        <taxon>rosids</taxon>
        <taxon>malvids</taxon>
        <taxon>Malvales</taxon>
        <taxon>Dipterocarpaceae</taxon>
        <taxon>Rubroshorea</taxon>
    </lineage>
</organism>
<dbReference type="PANTHER" id="PTHR31871:SF5">
    <property type="entry name" value="TRANSMEMBRANE PROTEIN"/>
    <property type="match status" value="1"/>
</dbReference>
<dbReference type="Pfam" id="PF09713">
    <property type="entry name" value="A_thal_3526"/>
    <property type="match status" value="1"/>
</dbReference>
<dbReference type="Proteomes" id="UP001054252">
    <property type="component" value="Unassembled WGS sequence"/>
</dbReference>
<dbReference type="AlphaFoldDB" id="A0AAV5KEA5"/>